<dbReference type="PANTHER" id="PTHR39599:SF2">
    <property type="entry name" value="ANCHORED PROTEIN, PUTATIVE (AFU_ORTHOLOGUE AFUA_1G09650)-RELATED"/>
    <property type="match status" value="1"/>
</dbReference>
<reference evidence="4" key="4">
    <citation type="journal article" date="2015" name="G3 (Bethesda)">
        <title>Genome sequences of three phytopathogenic species of the Magnaporthaceae family of fungi.</title>
        <authorList>
            <person name="Okagaki L.H."/>
            <person name="Nunes C.C."/>
            <person name="Sailsbery J."/>
            <person name="Clay B."/>
            <person name="Brown D."/>
            <person name="John T."/>
            <person name="Oh Y."/>
            <person name="Young N."/>
            <person name="Fitzgerald M."/>
            <person name="Haas B.J."/>
            <person name="Zeng Q."/>
            <person name="Young S."/>
            <person name="Adiconis X."/>
            <person name="Fan L."/>
            <person name="Levin J.Z."/>
            <person name="Mitchell T.K."/>
            <person name="Okubara P.A."/>
            <person name="Farman M.L."/>
            <person name="Kohn L.M."/>
            <person name="Birren B."/>
            <person name="Ma L.-J."/>
            <person name="Dean R.A."/>
        </authorList>
    </citation>
    <scope>NUCLEOTIDE SEQUENCE</scope>
    <source>
        <strain evidence="4">R3-111a-1</strain>
    </source>
</reference>
<dbReference type="STRING" id="644352.J3NHP7"/>
<dbReference type="HOGENOM" id="CLU_044725_2_0_1"/>
<protein>
    <recommendedName>
        <fullName evidence="6">GPI anchored protein</fullName>
    </recommendedName>
</protein>
<dbReference type="EMBL" id="GL385395">
    <property type="protein sequence ID" value="EJT80790.1"/>
    <property type="molecule type" value="Genomic_DNA"/>
</dbReference>
<evidence type="ECO:0000313" key="3">
    <source>
        <dbReference type="EMBL" id="EJT80790.1"/>
    </source>
</evidence>
<reference evidence="3" key="2">
    <citation type="submission" date="2010-07" db="EMBL/GenBank/DDBJ databases">
        <authorList>
            <consortium name="The Broad Institute Genome Sequencing Platform"/>
            <consortium name="Broad Institute Genome Sequencing Center for Infectious Disease"/>
            <person name="Ma L.-J."/>
            <person name="Dead R."/>
            <person name="Young S."/>
            <person name="Zeng Q."/>
            <person name="Koehrsen M."/>
            <person name="Alvarado L."/>
            <person name="Berlin A."/>
            <person name="Chapman S.B."/>
            <person name="Chen Z."/>
            <person name="Freedman E."/>
            <person name="Gellesch M."/>
            <person name="Goldberg J."/>
            <person name="Griggs A."/>
            <person name="Gujja S."/>
            <person name="Heilman E.R."/>
            <person name="Heiman D."/>
            <person name="Hepburn T."/>
            <person name="Howarth C."/>
            <person name="Jen D."/>
            <person name="Larson L."/>
            <person name="Mehta T."/>
            <person name="Neiman D."/>
            <person name="Pearson M."/>
            <person name="Roberts A."/>
            <person name="Saif S."/>
            <person name="Shea T."/>
            <person name="Shenoy N."/>
            <person name="Sisk P."/>
            <person name="Stolte C."/>
            <person name="Sykes S."/>
            <person name="Walk T."/>
            <person name="White J."/>
            <person name="Yandava C."/>
            <person name="Haas B."/>
            <person name="Nusbaum C."/>
            <person name="Birren B."/>
        </authorList>
    </citation>
    <scope>NUCLEOTIDE SEQUENCE</scope>
    <source>
        <strain evidence="3">R3-111a-1</strain>
    </source>
</reference>
<feature type="compositionally biased region" description="Low complexity" evidence="1">
    <location>
        <begin position="253"/>
        <end position="267"/>
    </location>
</feature>
<evidence type="ECO:0000256" key="1">
    <source>
        <dbReference type="SAM" id="MobiDB-lite"/>
    </source>
</evidence>
<evidence type="ECO:0000313" key="5">
    <source>
        <dbReference type="Proteomes" id="UP000006039"/>
    </source>
</evidence>
<gene>
    <name evidence="4" type="primary">20341242</name>
    <name evidence="3" type="ORF">GGTG_00784</name>
</gene>
<reference evidence="5" key="1">
    <citation type="submission" date="2010-07" db="EMBL/GenBank/DDBJ databases">
        <title>The genome sequence of Gaeumannomyces graminis var. tritici strain R3-111a-1.</title>
        <authorList>
            <consortium name="The Broad Institute Genome Sequencing Platform"/>
            <person name="Ma L.-J."/>
            <person name="Dead R."/>
            <person name="Young S."/>
            <person name="Zeng Q."/>
            <person name="Koehrsen M."/>
            <person name="Alvarado L."/>
            <person name="Berlin A."/>
            <person name="Chapman S.B."/>
            <person name="Chen Z."/>
            <person name="Freedman E."/>
            <person name="Gellesch M."/>
            <person name="Goldberg J."/>
            <person name="Griggs A."/>
            <person name="Gujja S."/>
            <person name="Heilman E.R."/>
            <person name="Heiman D."/>
            <person name="Hepburn T."/>
            <person name="Howarth C."/>
            <person name="Jen D."/>
            <person name="Larson L."/>
            <person name="Mehta T."/>
            <person name="Neiman D."/>
            <person name="Pearson M."/>
            <person name="Roberts A."/>
            <person name="Saif S."/>
            <person name="Shea T."/>
            <person name="Shenoy N."/>
            <person name="Sisk P."/>
            <person name="Stolte C."/>
            <person name="Sykes S."/>
            <person name="Walk T."/>
            <person name="White J."/>
            <person name="Yandava C."/>
            <person name="Haas B."/>
            <person name="Nusbaum C."/>
            <person name="Birren B."/>
        </authorList>
    </citation>
    <scope>NUCLEOTIDE SEQUENCE [LARGE SCALE GENOMIC DNA]</scope>
    <source>
        <strain evidence="5">R3-111a-1</strain>
    </source>
</reference>
<feature type="signal peptide" evidence="2">
    <location>
        <begin position="1"/>
        <end position="25"/>
    </location>
</feature>
<feature type="compositionally biased region" description="Low complexity" evidence="1">
    <location>
        <begin position="278"/>
        <end position="305"/>
    </location>
</feature>
<evidence type="ECO:0000313" key="4">
    <source>
        <dbReference type="EnsemblFungi" id="EJT80790"/>
    </source>
</evidence>
<dbReference type="PANTHER" id="PTHR39599">
    <property type="entry name" value="GPI-ANCHORED PROTEIN (EUROFUNG)-RELATED-RELATED"/>
    <property type="match status" value="1"/>
</dbReference>
<evidence type="ECO:0008006" key="6">
    <source>
        <dbReference type="Google" id="ProtNLM"/>
    </source>
</evidence>
<name>J3NHP7_GAET3</name>
<feature type="chain" id="PRO_5015094121" description="GPI anchored protein" evidence="2">
    <location>
        <begin position="26"/>
        <end position="378"/>
    </location>
</feature>
<dbReference type="GeneID" id="20341242"/>
<dbReference type="AlphaFoldDB" id="J3NHP7"/>
<evidence type="ECO:0000256" key="2">
    <source>
        <dbReference type="SAM" id="SignalP"/>
    </source>
</evidence>
<organism evidence="3">
    <name type="scientific">Gaeumannomyces tritici (strain R3-111a-1)</name>
    <name type="common">Wheat and barley take-all root rot fungus</name>
    <name type="synonym">Gaeumannomyces graminis var. tritici</name>
    <dbReference type="NCBI Taxonomy" id="644352"/>
    <lineage>
        <taxon>Eukaryota</taxon>
        <taxon>Fungi</taxon>
        <taxon>Dikarya</taxon>
        <taxon>Ascomycota</taxon>
        <taxon>Pezizomycotina</taxon>
        <taxon>Sordariomycetes</taxon>
        <taxon>Sordariomycetidae</taxon>
        <taxon>Magnaporthales</taxon>
        <taxon>Magnaporthaceae</taxon>
        <taxon>Gaeumannomyces</taxon>
    </lineage>
</organism>
<proteinExistence type="predicted"/>
<feature type="region of interest" description="Disordered" evidence="1">
    <location>
        <begin position="92"/>
        <end position="119"/>
    </location>
</feature>
<reference evidence="4" key="5">
    <citation type="submission" date="2018-04" db="UniProtKB">
        <authorList>
            <consortium name="EnsemblFungi"/>
        </authorList>
    </citation>
    <scope>IDENTIFICATION</scope>
    <source>
        <strain evidence="4">R3-111a-1</strain>
    </source>
</reference>
<dbReference type="OrthoDB" id="2426396at2759"/>
<accession>J3NHP7</accession>
<sequence>MWLARSICALPVPLLLLVDAAVAAAAEQQQDSQPLPTAIRKMAPDRGEKFFPHYVAFPYLPSEDNAQRPFVAADGAPPNLVGRARPALLGRDAGEAADGPTDKNRAAAAAAAAAAQSPAEPRFRPAFAAHLDYRARLSGGQGGEGETEAERLFRRAARALARLERRQWGCPAGTKSCTTINQPNACCRDGETCYTITDTGLGSVGCCANGSTCGGTLNNCAPGDTACPSDLGGGCCIAGFSCQGIGCVRLSTTSRTQPPTTTPTPSSTAPPPPPPPTTSSATSSAASSSTTPQPTATPSTTARTTGTDSGNLPVRPTATESDGFPPGYCPTGFYPCTLTADGAAATVQKERPNGAAARLVGCAGAVVVGVLVSLAHLL</sequence>
<keyword evidence="2" id="KW-0732">Signal</keyword>
<feature type="compositionally biased region" description="Low complexity" evidence="1">
    <location>
        <begin position="106"/>
        <end position="119"/>
    </location>
</feature>
<keyword evidence="5" id="KW-1185">Reference proteome</keyword>
<dbReference type="VEuPathDB" id="FungiDB:GGTG_00784"/>
<feature type="compositionally biased region" description="Pro residues" evidence="1">
    <location>
        <begin position="268"/>
        <end position="277"/>
    </location>
</feature>
<feature type="region of interest" description="Disordered" evidence="1">
    <location>
        <begin position="253"/>
        <end position="324"/>
    </location>
</feature>
<dbReference type="EnsemblFungi" id="EJT80790">
    <property type="protein sequence ID" value="EJT80790"/>
    <property type="gene ID" value="GGTG_00784"/>
</dbReference>
<dbReference type="Proteomes" id="UP000006039">
    <property type="component" value="Unassembled WGS sequence"/>
</dbReference>
<dbReference type="RefSeq" id="XP_009216799.1">
    <property type="nucleotide sequence ID" value="XM_009218535.1"/>
</dbReference>
<reference evidence="3" key="3">
    <citation type="submission" date="2010-09" db="EMBL/GenBank/DDBJ databases">
        <title>Annotation of Gaeumannomyces graminis var. tritici R3-111a-1.</title>
        <authorList>
            <consortium name="The Broad Institute Genome Sequencing Platform"/>
            <person name="Ma L.-J."/>
            <person name="Dead R."/>
            <person name="Young S.K."/>
            <person name="Zeng Q."/>
            <person name="Gargeya S."/>
            <person name="Fitzgerald M."/>
            <person name="Haas B."/>
            <person name="Abouelleil A."/>
            <person name="Alvarado L."/>
            <person name="Arachchi H.M."/>
            <person name="Berlin A."/>
            <person name="Brown A."/>
            <person name="Chapman S.B."/>
            <person name="Chen Z."/>
            <person name="Dunbar C."/>
            <person name="Freedman E."/>
            <person name="Gearin G."/>
            <person name="Gellesch M."/>
            <person name="Goldberg J."/>
            <person name="Griggs A."/>
            <person name="Gujja S."/>
            <person name="Heiman D."/>
            <person name="Howarth C."/>
            <person name="Larson L."/>
            <person name="Lui A."/>
            <person name="MacDonald P.J.P."/>
            <person name="Mehta T."/>
            <person name="Montmayeur A."/>
            <person name="Murphy C."/>
            <person name="Neiman D."/>
            <person name="Pearson M."/>
            <person name="Priest M."/>
            <person name="Roberts A."/>
            <person name="Saif S."/>
            <person name="Shea T."/>
            <person name="Shenoy N."/>
            <person name="Sisk P."/>
            <person name="Stolte C."/>
            <person name="Sykes S."/>
            <person name="Yandava C."/>
            <person name="Wortman J."/>
            <person name="Nusbaum C."/>
            <person name="Birren B."/>
        </authorList>
    </citation>
    <scope>NUCLEOTIDE SEQUENCE</scope>
    <source>
        <strain evidence="3">R3-111a-1</strain>
    </source>
</reference>
<dbReference type="eggNOG" id="ENOG502S5QM">
    <property type="taxonomic scope" value="Eukaryota"/>
</dbReference>